<sequence length="103" mass="11860">MTAPELKEVAKQIPGLTGVHAMKKADLLDIINKYYGIEEEVPAAKKKKKAEKRTLSVKELKAKIIQLREKKEEARATKDKKNIEILRRRINRLKKQTRKVAQG</sequence>
<evidence type="ECO:0000313" key="2">
    <source>
        <dbReference type="EMBL" id="MBC8177450.1"/>
    </source>
</evidence>
<proteinExistence type="predicted"/>
<protein>
    <submittedName>
        <fullName evidence="2">Transcription termination factor Rho</fullName>
    </submittedName>
</protein>
<evidence type="ECO:0000313" key="3">
    <source>
        <dbReference type="Proteomes" id="UP000650524"/>
    </source>
</evidence>
<dbReference type="EMBL" id="JACNJD010000210">
    <property type="protein sequence ID" value="MBC8177450.1"/>
    <property type="molecule type" value="Genomic_DNA"/>
</dbReference>
<organism evidence="2 3">
    <name type="scientific">Candidatus Desulfacyla euxinica</name>
    <dbReference type="NCBI Taxonomy" id="2841693"/>
    <lineage>
        <taxon>Bacteria</taxon>
        <taxon>Deltaproteobacteria</taxon>
        <taxon>Candidatus Desulfacyla</taxon>
    </lineage>
</organism>
<dbReference type="AlphaFoldDB" id="A0A8J6MZH4"/>
<keyword evidence="1" id="KW-0175">Coiled coil</keyword>
<gene>
    <name evidence="2" type="ORF">H8E19_08600</name>
</gene>
<name>A0A8J6MZH4_9DELT</name>
<feature type="coiled-coil region" evidence="1">
    <location>
        <begin position="57"/>
        <end position="96"/>
    </location>
</feature>
<comment type="caution">
    <text evidence="2">The sequence shown here is derived from an EMBL/GenBank/DDBJ whole genome shotgun (WGS) entry which is preliminary data.</text>
</comment>
<accession>A0A8J6MZH4</accession>
<reference evidence="2 3" key="1">
    <citation type="submission" date="2020-08" db="EMBL/GenBank/DDBJ databases">
        <title>Bridging the membrane lipid divide: bacteria of the FCB group superphylum have the potential to synthesize archaeal ether lipids.</title>
        <authorList>
            <person name="Villanueva L."/>
            <person name="Von Meijenfeldt F.A.B."/>
            <person name="Westbye A.B."/>
            <person name="Yadav S."/>
            <person name="Hopmans E.C."/>
            <person name="Dutilh B.E."/>
            <person name="Sinninghe Damste J.S."/>
        </authorList>
    </citation>
    <scope>NUCLEOTIDE SEQUENCE [LARGE SCALE GENOMIC DNA]</scope>
    <source>
        <strain evidence="2">NIOZ-UU27</strain>
    </source>
</reference>
<evidence type="ECO:0000256" key="1">
    <source>
        <dbReference type="SAM" id="Coils"/>
    </source>
</evidence>
<dbReference type="Proteomes" id="UP000650524">
    <property type="component" value="Unassembled WGS sequence"/>
</dbReference>